<name>A0A345PDU6_9BACI</name>
<dbReference type="Proteomes" id="UP000253908">
    <property type="component" value="Chromosome"/>
</dbReference>
<gene>
    <name evidence="3" type="ORF">CUC15_04000</name>
</gene>
<accession>A0A345PDU6</accession>
<proteinExistence type="predicted"/>
<evidence type="ECO:0000313" key="4">
    <source>
        <dbReference type="Proteomes" id="UP000253908"/>
    </source>
</evidence>
<organism evidence="3 4">
    <name type="scientific">Oceanobacillus zhaokaii</name>
    <dbReference type="NCBI Taxonomy" id="2052660"/>
    <lineage>
        <taxon>Bacteria</taxon>
        <taxon>Bacillati</taxon>
        <taxon>Bacillota</taxon>
        <taxon>Bacilli</taxon>
        <taxon>Bacillales</taxon>
        <taxon>Bacillaceae</taxon>
        <taxon>Oceanobacillus</taxon>
    </lineage>
</organism>
<dbReference type="AlphaFoldDB" id="A0A345PDU6"/>
<dbReference type="RefSeq" id="WP_114915469.1">
    <property type="nucleotide sequence ID" value="NZ_CP024848.1"/>
</dbReference>
<keyword evidence="1" id="KW-0808">Transferase</keyword>
<feature type="domain" description="Methyltransferase" evidence="2">
    <location>
        <begin position="36"/>
        <end position="132"/>
    </location>
</feature>
<sequence>MYWNNRYENGAIWGTEKCPSAVLAQDCFREHSARNILVPGCGYGRNSLYLVQKGFNVTAFDISNIAIEYAREQSNKLSLNNLMYVVDSLFEPNLLKEKQFDGIYLSNIIHLFLEEQREQLLDIMTSLLKPNGILAFSVVSIYDKGNYGHGEEVEPNTFMKHKDKLLHCYDEQELHTILEPNYQIIEKRLHTQVELDPSGETEELNLWFVAARKK</sequence>
<reference evidence="4" key="1">
    <citation type="submission" date="2017-11" db="EMBL/GenBank/DDBJ databases">
        <authorList>
            <person name="Zhu W."/>
        </authorList>
    </citation>
    <scope>NUCLEOTIDE SEQUENCE [LARGE SCALE GENOMIC DNA]</scope>
    <source>
        <strain evidence="4">160</strain>
    </source>
</reference>
<dbReference type="InterPro" id="IPR029063">
    <property type="entry name" value="SAM-dependent_MTases_sf"/>
</dbReference>
<protein>
    <recommendedName>
        <fullName evidence="2">Methyltransferase domain-containing protein</fullName>
    </recommendedName>
</protein>
<dbReference type="OrthoDB" id="9804312at2"/>
<dbReference type="EMBL" id="CP024848">
    <property type="protein sequence ID" value="AXI08176.1"/>
    <property type="molecule type" value="Genomic_DNA"/>
</dbReference>
<evidence type="ECO:0000313" key="3">
    <source>
        <dbReference type="EMBL" id="AXI08176.1"/>
    </source>
</evidence>
<dbReference type="CDD" id="cd02440">
    <property type="entry name" value="AdoMet_MTases"/>
    <property type="match status" value="1"/>
</dbReference>
<dbReference type="InterPro" id="IPR041698">
    <property type="entry name" value="Methyltransf_25"/>
</dbReference>
<dbReference type="KEGG" id="ocn:CUC15_04000"/>
<evidence type="ECO:0000256" key="1">
    <source>
        <dbReference type="ARBA" id="ARBA00022679"/>
    </source>
</evidence>
<dbReference type="Pfam" id="PF13649">
    <property type="entry name" value="Methyltransf_25"/>
    <property type="match status" value="1"/>
</dbReference>
<dbReference type="SUPFAM" id="SSF53335">
    <property type="entry name" value="S-adenosyl-L-methionine-dependent methyltransferases"/>
    <property type="match status" value="1"/>
</dbReference>
<dbReference type="GO" id="GO:0016740">
    <property type="term" value="F:transferase activity"/>
    <property type="evidence" value="ECO:0007669"/>
    <property type="project" value="UniProtKB-KW"/>
</dbReference>
<keyword evidence="4" id="KW-1185">Reference proteome</keyword>
<dbReference type="Gene3D" id="3.40.50.150">
    <property type="entry name" value="Vaccinia Virus protein VP39"/>
    <property type="match status" value="1"/>
</dbReference>
<dbReference type="PANTHER" id="PTHR43861">
    <property type="entry name" value="TRANS-ACONITATE 2-METHYLTRANSFERASE-RELATED"/>
    <property type="match status" value="1"/>
</dbReference>
<evidence type="ECO:0000259" key="2">
    <source>
        <dbReference type="Pfam" id="PF13649"/>
    </source>
</evidence>